<dbReference type="InParanoid" id="A0A0C3PF38"/>
<dbReference type="InterPro" id="IPR050951">
    <property type="entry name" value="Retrovirus_Pol_polyprotein"/>
</dbReference>
<gene>
    <name evidence="2" type="ORF">M404DRAFT_37253</name>
</gene>
<dbReference type="OrthoDB" id="444848at2759"/>
<dbReference type="STRING" id="870435.A0A0C3PF38"/>
<name>A0A0C3PF38_PISTI</name>
<evidence type="ECO:0000313" key="3">
    <source>
        <dbReference type="Proteomes" id="UP000054217"/>
    </source>
</evidence>
<dbReference type="AlphaFoldDB" id="A0A0C3PF38"/>
<dbReference type="PANTHER" id="PTHR37984:SF5">
    <property type="entry name" value="PROTEIN NYNRIN-LIKE"/>
    <property type="match status" value="1"/>
</dbReference>
<feature type="non-terminal residue" evidence="2">
    <location>
        <position position="432"/>
    </location>
</feature>
<feature type="domain" description="Integrase zinc-binding" evidence="1">
    <location>
        <begin position="68"/>
        <end position="124"/>
    </location>
</feature>
<dbReference type="PANTHER" id="PTHR37984">
    <property type="entry name" value="PROTEIN CBG26694"/>
    <property type="match status" value="1"/>
</dbReference>
<dbReference type="Proteomes" id="UP000054217">
    <property type="component" value="Unassembled WGS sequence"/>
</dbReference>
<dbReference type="EMBL" id="KN831961">
    <property type="protein sequence ID" value="KIO06846.1"/>
    <property type="molecule type" value="Genomic_DNA"/>
</dbReference>
<dbReference type="Gene3D" id="1.10.340.70">
    <property type="match status" value="1"/>
</dbReference>
<evidence type="ECO:0000259" key="1">
    <source>
        <dbReference type="Pfam" id="PF17921"/>
    </source>
</evidence>
<sequence>DPAIPRSTKARACKAKIEMIRAFLATHERPPDLTDAQYSSFFNSASRFFLLDGNLWHRELHGRHQLVVDESKRYRLIKEAHDDLGHKGVFTVRTHLLLRVWWPLLVEDVKWYVRTCHECQICQTQKLHIPPTVPMIGGLFHKAHIDTMLMPKAGGYCYIVQARCALTSYPDWCMLRAESTLDALAMQYHIRHIHISPYNSQANGIVERRHYDVREAIMKSCENDDRHWHTIAHSVFWAERVTILKSMGLSPYFMVHGVEPLFPFDLAEATFLLPLSRDDASPLTTTELIAWCTCQLQKCQDDLDQVRGNILHARFQSIQQFKTAFQHRIKDHNFAPGTLVLVCNSRVEKELNQKTKPRYTGPMVILRWTTGGSYLLAELDGSISKLCFATFRLLPYHPRSQTHATMTRITGLDDEELDCLLEEAEDDPTDDD</sequence>
<accession>A0A0C3PF38</accession>
<organism evidence="2 3">
    <name type="scientific">Pisolithus tinctorius Marx 270</name>
    <dbReference type="NCBI Taxonomy" id="870435"/>
    <lineage>
        <taxon>Eukaryota</taxon>
        <taxon>Fungi</taxon>
        <taxon>Dikarya</taxon>
        <taxon>Basidiomycota</taxon>
        <taxon>Agaricomycotina</taxon>
        <taxon>Agaricomycetes</taxon>
        <taxon>Agaricomycetidae</taxon>
        <taxon>Boletales</taxon>
        <taxon>Sclerodermatineae</taxon>
        <taxon>Pisolithaceae</taxon>
        <taxon>Pisolithus</taxon>
    </lineage>
</organism>
<dbReference type="InterPro" id="IPR012337">
    <property type="entry name" value="RNaseH-like_sf"/>
</dbReference>
<dbReference type="GO" id="GO:0003676">
    <property type="term" value="F:nucleic acid binding"/>
    <property type="evidence" value="ECO:0007669"/>
    <property type="project" value="InterPro"/>
</dbReference>
<reference evidence="2 3" key="1">
    <citation type="submission" date="2014-04" db="EMBL/GenBank/DDBJ databases">
        <authorList>
            <consortium name="DOE Joint Genome Institute"/>
            <person name="Kuo A."/>
            <person name="Kohler A."/>
            <person name="Costa M.D."/>
            <person name="Nagy L.G."/>
            <person name="Floudas D."/>
            <person name="Copeland A."/>
            <person name="Barry K.W."/>
            <person name="Cichocki N."/>
            <person name="Veneault-Fourrey C."/>
            <person name="LaButti K."/>
            <person name="Lindquist E.A."/>
            <person name="Lipzen A."/>
            <person name="Lundell T."/>
            <person name="Morin E."/>
            <person name="Murat C."/>
            <person name="Sun H."/>
            <person name="Tunlid A."/>
            <person name="Henrissat B."/>
            <person name="Grigoriev I.V."/>
            <person name="Hibbett D.S."/>
            <person name="Martin F."/>
            <person name="Nordberg H.P."/>
            <person name="Cantor M.N."/>
            <person name="Hua S.X."/>
        </authorList>
    </citation>
    <scope>NUCLEOTIDE SEQUENCE [LARGE SCALE GENOMIC DNA]</scope>
    <source>
        <strain evidence="2 3">Marx 270</strain>
    </source>
</reference>
<proteinExistence type="predicted"/>
<keyword evidence="3" id="KW-1185">Reference proteome</keyword>
<dbReference type="Pfam" id="PF17921">
    <property type="entry name" value="Integrase_H2C2"/>
    <property type="match status" value="1"/>
</dbReference>
<evidence type="ECO:0000313" key="2">
    <source>
        <dbReference type="EMBL" id="KIO06846.1"/>
    </source>
</evidence>
<dbReference type="HOGENOM" id="CLU_000384_22_0_1"/>
<reference evidence="3" key="2">
    <citation type="submission" date="2015-01" db="EMBL/GenBank/DDBJ databases">
        <title>Evolutionary Origins and Diversification of the Mycorrhizal Mutualists.</title>
        <authorList>
            <consortium name="DOE Joint Genome Institute"/>
            <consortium name="Mycorrhizal Genomics Consortium"/>
            <person name="Kohler A."/>
            <person name="Kuo A."/>
            <person name="Nagy L.G."/>
            <person name="Floudas D."/>
            <person name="Copeland A."/>
            <person name="Barry K.W."/>
            <person name="Cichocki N."/>
            <person name="Veneault-Fourrey C."/>
            <person name="LaButti K."/>
            <person name="Lindquist E.A."/>
            <person name="Lipzen A."/>
            <person name="Lundell T."/>
            <person name="Morin E."/>
            <person name="Murat C."/>
            <person name="Riley R."/>
            <person name="Ohm R."/>
            <person name="Sun H."/>
            <person name="Tunlid A."/>
            <person name="Henrissat B."/>
            <person name="Grigoriev I.V."/>
            <person name="Hibbett D.S."/>
            <person name="Martin F."/>
        </authorList>
    </citation>
    <scope>NUCLEOTIDE SEQUENCE [LARGE SCALE GENOMIC DNA]</scope>
    <source>
        <strain evidence="3">Marx 270</strain>
    </source>
</reference>
<protein>
    <recommendedName>
        <fullName evidence="1">Integrase zinc-binding domain-containing protein</fullName>
    </recommendedName>
</protein>
<feature type="non-terminal residue" evidence="2">
    <location>
        <position position="1"/>
    </location>
</feature>
<dbReference type="SUPFAM" id="SSF53098">
    <property type="entry name" value="Ribonuclease H-like"/>
    <property type="match status" value="1"/>
</dbReference>
<dbReference type="Gene3D" id="3.30.420.10">
    <property type="entry name" value="Ribonuclease H-like superfamily/Ribonuclease H"/>
    <property type="match status" value="1"/>
</dbReference>
<dbReference type="InterPro" id="IPR036397">
    <property type="entry name" value="RNaseH_sf"/>
</dbReference>
<dbReference type="InterPro" id="IPR041588">
    <property type="entry name" value="Integrase_H2C2"/>
</dbReference>